<sequence length="79" mass="7995">MIPSPYPAPPACTDPQLGAQATQALGLPPPGAVATHLAVCPACRLQHAAFAGLDAHAVPPSPALRAHLRRLALRGLPAP</sequence>
<dbReference type="EMBL" id="JELY01003286">
    <property type="protein sequence ID" value="KYF50066.1"/>
    <property type="molecule type" value="Genomic_DNA"/>
</dbReference>
<proteinExistence type="predicted"/>
<evidence type="ECO:0008006" key="3">
    <source>
        <dbReference type="Google" id="ProtNLM"/>
    </source>
</evidence>
<evidence type="ECO:0000313" key="1">
    <source>
        <dbReference type="EMBL" id="KYF50066.1"/>
    </source>
</evidence>
<comment type="caution">
    <text evidence="1">The sequence shown here is derived from an EMBL/GenBank/DDBJ whole genome shotgun (WGS) entry which is preliminary data.</text>
</comment>
<evidence type="ECO:0000313" key="2">
    <source>
        <dbReference type="Proteomes" id="UP000075420"/>
    </source>
</evidence>
<organism evidence="1 2">
    <name type="scientific">Sorangium cellulosum</name>
    <name type="common">Polyangium cellulosum</name>
    <dbReference type="NCBI Taxonomy" id="56"/>
    <lineage>
        <taxon>Bacteria</taxon>
        <taxon>Pseudomonadati</taxon>
        <taxon>Myxococcota</taxon>
        <taxon>Polyangia</taxon>
        <taxon>Polyangiales</taxon>
        <taxon>Polyangiaceae</taxon>
        <taxon>Sorangium</taxon>
    </lineage>
</organism>
<gene>
    <name evidence="1" type="ORF">BE08_29885</name>
</gene>
<name>A0A150P376_SORCE</name>
<reference evidence="1 2" key="1">
    <citation type="submission" date="2014-02" db="EMBL/GenBank/DDBJ databases">
        <title>The small core and large imbalanced accessory genome model reveals a collaborative survival strategy of Sorangium cellulosum strains in nature.</title>
        <authorList>
            <person name="Han K."/>
            <person name="Peng R."/>
            <person name="Blom J."/>
            <person name="Li Y.-Z."/>
        </authorList>
    </citation>
    <scope>NUCLEOTIDE SEQUENCE [LARGE SCALE GENOMIC DNA]</scope>
    <source>
        <strain evidence="1 2">So0157-25</strain>
    </source>
</reference>
<protein>
    <recommendedName>
        <fullName evidence="3">Zinc-finger domain-containing protein</fullName>
    </recommendedName>
</protein>
<accession>A0A150P376</accession>
<dbReference type="AlphaFoldDB" id="A0A150P376"/>
<dbReference type="Proteomes" id="UP000075420">
    <property type="component" value="Unassembled WGS sequence"/>
</dbReference>